<dbReference type="PANTHER" id="PTHR10543">
    <property type="entry name" value="BETA-CAROTENE DIOXYGENASE"/>
    <property type="match status" value="1"/>
</dbReference>
<evidence type="ECO:0000256" key="1">
    <source>
        <dbReference type="ARBA" id="ARBA00001954"/>
    </source>
</evidence>
<evidence type="ECO:0000256" key="3">
    <source>
        <dbReference type="ARBA" id="ARBA00022723"/>
    </source>
</evidence>
<accession>A0AAW2JUV3</accession>
<proteinExistence type="inferred from homology"/>
<keyword evidence="5" id="KW-0408">Iron</keyword>
<evidence type="ECO:0000256" key="4">
    <source>
        <dbReference type="ARBA" id="ARBA00022964"/>
    </source>
</evidence>
<organism evidence="6">
    <name type="scientific">Sesamum radiatum</name>
    <name type="common">Black benniseed</name>
    <dbReference type="NCBI Taxonomy" id="300843"/>
    <lineage>
        <taxon>Eukaryota</taxon>
        <taxon>Viridiplantae</taxon>
        <taxon>Streptophyta</taxon>
        <taxon>Embryophyta</taxon>
        <taxon>Tracheophyta</taxon>
        <taxon>Spermatophyta</taxon>
        <taxon>Magnoliopsida</taxon>
        <taxon>eudicotyledons</taxon>
        <taxon>Gunneridae</taxon>
        <taxon>Pentapetalae</taxon>
        <taxon>asterids</taxon>
        <taxon>lamiids</taxon>
        <taxon>Lamiales</taxon>
        <taxon>Pedaliaceae</taxon>
        <taxon>Sesamum</taxon>
    </lineage>
</organism>
<evidence type="ECO:0000256" key="2">
    <source>
        <dbReference type="ARBA" id="ARBA00006787"/>
    </source>
</evidence>
<dbReference type="AlphaFoldDB" id="A0AAW2JUV3"/>
<dbReference type="InterPro" id="IPR004294">
    <property type="entry name" value="Carotenoid_Oase"/>
</dbReference>
<gene>
    <name evidence="6" type="ORF">Sradi_6796600</name>
</gene>
<dbReference type="GO" id="GO:0009570">
    <property type="term" value="C:chloroplast stroma"/>
    <property type="evidence" value="ECO:0007669"/>
    <property type="project" value="TreeGrafter"/>
</dbReference>
<dbReference type="GO" id="GO:0046872">
    <property type="term" value="F:metal ion binding"/>
    <property type="evidence" value="ECO:0007669"/>
    <property type="project" value="UniProtKB-KW"/>
</dbReference>
<sequence>MPPFMAVSDFFRFDLHKDVPIYSADGPLDFVTKSYAIFPDVQIVMNLLWILRGRSPVGIDSAKVPRLGVIPRYAEDESEMWWMDAPVSTCCTVSMLGKKMGVIQS</sequence>
<keyword evidence="3" id="KW-0479">Metal-binding</keyword>
<dbReference type="EMBL" id="JACGWJ010000032">
    <property type="protein sequence ID" value="KAL0297445.1"/>
    <property type="molecule type" value="Genomic_DNA"/>
</dbReference>
<comment type="caution">
    <text evidence="6">The sequence shown here is derived from an EMBL/GenBank/DDBJ whole genome shotgun (WGS) entry which is preliminary data.</text>
</comment>
<comment type="cofactor">
    <cofactor evidence="1">
        <name>Fe(2+)</name>
        <dbReference type="ChEBI" id="CHEBI:29033"/>
    </cofactor>
</comment>
<dbReference type="GO" id="GO:0016121">
    <property type="term" value="P:carotene catabolic process"/>
    <property type="evidence" value="ECO:0007669"/>
    <property type="project" value="TreeGrafter"/>
</dbReference>
<dbReference type="GO" id="GO:0010436">
    <property type="term" value="F:carotenoid dioxygenase activity"/>
    <property type="evidence" value="ECO:0007669"/>
    <property type="project" value="TreeGrafter"/>
</dbReference>
<keyword evidence="4 6" id="KW-0560">Oxidoreductase</keyword>
<protein>
    <submittedName>
        <fullName evidence="6">9-cis-epoxycarotenoid dioxygenase NCED1, chloroplastic</fullName>
    </submittedName>
</protein>
<keyword evidence="4 6" id="KW-0223">Dioxygenase</keyword>
<comment type="similarity">
    <text evidence="2">Belongs to the carotenoid oxygenase family.</text>
</comment>
<evidence type="ECO:0000313" key="6">
    <source>
        <dbReference type="EMBL" id="KAL0297445.1"/>
    </source>
</evidence>
<evidence type="ECO:0000256" key="5">
    <source>
        <dbReference type="ARBA" id="ARBA00023004"/>
    </source>
</evidence>
<dbReference type="PANTHER" id="PTHR10543:SF46">
    <property type="entry name" value="CAROTENOID CLEAVAGE DIOXYGENASE 4, CHLOROPLASTIC-RELATED"/>
    <property type="match status" value="1"/>
</dbReference>
<reference evidence="6" key="2">
    <citation type="journal article" date="2024" name="Plant">
        <title>Genomic evolution and insights into agronomic trait innovations of Sesamum species.</title>
        <authorList>
            <person name="Miao H."/>
            <person name="Wang L."/>
            <person name="Qu L."/>
            <person name="Liu H."/>
            <person name="Sun Y."/>
            <person name="Le M."/>
            <person name="Wang Q."/>
            <person name="Wei S."/>
            <person name="Zheng Y."/>
            <person name="Lin W."/>
            <person name="Duan Y."/>
            <person name="Cao H."/>
            <person name="Xiong S."/>
            <person name="Wang X."/>
            <person name="Wei L."/>
            <person name="Li C."/>
            <person name="Ma Q."/>
            <person name="Ju M."/>
            <person name="Zhao R."/>
            <person name="Li G."/>
            <person name="Mu C."/>
            <person name="Tian Q."/>
            <person name="Mei H."/>
            <person name="Zhang T."/>
            <person name="Gao T."/>
            <person name="Zhang H."/>
        </authorList>
    </citation>
    <scope>NUCLEOTIDE SEQUENCE</scope>
    <source>
        <strain evidence="6">G02</strain>
    </source>
</reference>
<name>A0AAW2JUV3_SESRA</name>
<reference evidence="6" key="1">
    <citation type="submission" date="2020-06" db="EMBL/GenBank/DDBJ databases">
        <authorList>
            <person name="Li T."/>
            <person name="Hu X."/>
            <person name="Zhang T."/>
            <person name="Song X."/>
            <person name="Zhang H."/>
            <person name="Dai N."/>
            <person name="Sheng W."/>
            <person name="Hou X."/>
            <person name="Wei L."/>
        </authorList>
    </citation>
    <scope>NUCLEOTIDE SEQUENCE</scope>
    <source>
        <strain evidence="6">G02</strain>
        <tissue evidence="6">Leaf</tissue>
    </source>
</reference>